<proteinExistence type="predicted"/>
<reference evidence="2" key="2">
    <citation type="journal article" date="2015" name="Data Brief">
        <title>Shoot transcriptome of the giant reed, Arundo donax.</title>
        <authorList>
            <person name="Barrero R.A."/>
            <person name="Guerrero F.D."/>
            <person name="Moolhuijzen P."/>
            <person name="Goolsby J.A."/>
            <person name="Tidwell J."/>
            <person name="Bellgard S.E."/>
            <person name="Bellgard M.I."/>
        </authorList>
    </citation>
    <scope>NUCLEOTIDE SEQUENCE</scope>
    <source>
        <tissue evidence="2">Shoot tissue taken approximately 20 cm above the soil surface</tissue>
    </source>
</reference>
<reference evidence="2" key="1">
    <citation type="submission" date="2014-09" db="EMBL/GenBank/DDBJ databases">
        <authorList>
            <person name="Magalhaes I.L.F."/>
            <person name="Oliveira U."/>
            <person name="Santos F.R."/>
            <person name="Vidigal T.H.D.A."/>
            <person name="Brescovit A.D."/>
            <person name="Santos A.J."/>
        </authorList>
    </citation>
    <scope>NUCLEOTIDE SEQUENCE</scope>
    <source>
        <tissue evidence="2">Shoot tissue taken approximately 20 cm above the soil surface</tissue>
    </source>
</reference>
<accession>A0A0A9C0A9</accession>
<feature type="compositionally biased region" description="Polar residues" evidence="1">
    <location>
        <begin position="22"/>
        <end position="45"/>
    </location>
</feature>
<organism evidence="2">
    <name type="scientific">Arundo donax</name>
    <name type="common">Giant reed</name>
    <name type="synonym">Donax arundinaceus</name>
    <dbReference type="NCBI Taxonomy" id="35708"/>
    <lineage>
        <taxon>Eukaryota</taxon>
        <taxon>Viridiplantae</taxon>
        <taxon>Streptophyta</taxon>
        <taxon>Embryophyta</taxon>
        <taxon>Tracheophyta</taxon>
        <taxon>Spermatophyta</taxon>
        <taxon>Magnoliopsida</taxon>
        <taxon>Liliopsida</taxon>
        <taxon>Poales</taxon>
        <taxon>Poaceae</taxon>
        <taxon>PACMAD clade</taxon>
        <taxon>Arundinoideae</taxon>
        <taxon>Arundineae</taxon>
        <taxon>Arundo</taxon>
    </lineage>
</organism>
<protein>
    <submittedName>
        <fullName evidence="2">Uncharacterized protein</fullName>
    </submittedName>
</protein>
<sequence length="45" mass="4998">MCHHNRSDCPEAQIKHGCGPTGIQTFNREMEGLNSTNRRGLQSKG</sequence>
<dbReference type="AlphaFoldDB" id="A0A0A9C0A9"/>
<name>A0A0A9C0A9_ARUDO</name>
<dbReference type="EMBL" id="GBRH01228181">
    <property type="protein sequence ID" value="JAD69714.1"/>
    <property type="molecule type" value="Transcribed_RNA"/>
</dbReference>
<feature type="region of interest" description="Disordered" evidence="1">
    <location>
        <begin position="1"/>
        <end position="45"/>
    </location>
</feature>
<evidence type="ECO:0000256" key="1">
    <source>
        <dbReference type="SAM" id="MobiDB-lite"/>
    </source>
</evidence>
<evidence type="ECO:0000313" key="2">
    <source>
        <dbReference type="EMBL" id="JAD69714.1"/>
    </source>
</evidence>